<gene>
    <name evidence="3" type="ORF">DI616_09945</name>
</gene>
<evidence type="ECO:0000256" key="1">
    <source>
        <dbReference type="SAM" id="MobiDB-lite"/>
    </source>
</evidence>
<dbReference type="InterPro" id="IPR018666">
    <property type="entry name" value="DUF2125"/>
</dbReference>
<feature type="signal peptide" evidence="2">
    <location>
        <begin position="1"/>
        <end position="21"/>
    </location>
</feature>
<sequence length="584" mass="59919">MTRLYTATAIGAMLVAAPALAEITPASVWEQLSGYYEATGMTVETAAVEEAGDTVTVRGLVLKTASGEAGSDDHAELVYTVGDVELTASGDGGVTIDFPDQSTASALLTAPPSSDPAEDVDAAVDRADDAAQTAADAAEDAATSPDADAAAPESDDAGTESGDTVAEDGTADPAAADTPTADTGDTAEDAEIETVTIDISIANPGETVTVTEDGAGNVYEYQFPTFEMNVDRLTTPEGEVIENPGKLTVTKFIGTDRLESGESLTLDQTGKAESVALNIDFSHESGTALIDATIADLAFEGKGTVPPGTNMGPELSAAMKAGLNADGAITAGPTTINLDVTTNEPDAGPQQVKANSTMESLGLDFMMADGRIGYSGTTGKSTTEVTVPDVPVPLSYSADSAQFNIEVPVIAAAEPQPFKFVYGIDGMTLSDGIWGMFDPQSVLPRDPASIMVDMSGTARLDVDVLDTAAMEDPNVAPGAVNSLKLNNVDISALGANVSATGDLTSPEGGDLSTPLGTINARLTGINPLFDKLVQAGLLPEDQAMSIRMMMAMFAKPDAQNADVMISDVEFRDGGSIFVNGQQVK</sequence>
<feature type="compositionally biased region" description="Low complexity" evidence="1">
    <location>
        <begin position="130"/>
        <end position="152"/>
    </location>
</feature>
<feature type="region of interest" description="Disordered" evidence="1">
    <location>
        <begin position="128"/>
        <end position="189"/>
    </location>
</feature>
<accession>A0A533I9R9</accession>
<keyword evidence="2" id="KW-0732">Signal</keyword>
<protein>
    <submittedName>
        <fullName evidence="3">DUF2125 domain-containing protein</fullName>
    </submittedName>
</protein>
<dbReference type="AlphaFoldDB" id="A0A533I9R9"/>
<organism evidence="3 4">
    <name type="scientific">Paracoccus denitrificans</name>
    <dbReference type="NCBI Taxonomy" id="266"/>
    <lineage>
        <taxon>Bacteria</taxon>
        <taxon>Pseudomonadati</taxon>
        <taxon>Pseudomonadota</taxon>
        <taxon>Alphaproteobacteria</taxon>
        <taxon>Rhodobacterales</taxon>
        <taxon>Paracoccaceae</taxon>
        <taxon>Paracoccus</taxon>
    </lineage>
</organism>
<evidence type="ECO:0000313" key="3">
    <source>
        <dbReference type="EMBL" id="TKW66800.1"/>
    </source>
</evidence>
<comment type="caution">
    <text evidence="3">The sequence shown here is derived from an EMBL/GenBank/DDBJ whole genome shotgun (WGS) entry which is preliminary data.</text>
</comment>
<feature type="compositionally biased region" description="Low complexity" evidence="1">
    <location>
        <begin position="171"/>
        <end position="184"/>
    </location>
</feature>
<evidence type="ECO:0000256" key="2">
    <source>
        <dbReference type="SAM" id="SignalP"/>
    </source>
</evidence>
<reference evidence="3 4" key="1">
    <citation type="journal article" date="2017" name="Nat. Commun.">
        <title>In situ click chemistry generation of cyclooxygenase-2 inhibitors.</title>
        <authorList>
            <person name="Bhardwaj A."/>
            <person name="Kaur J."/>
            <person name="Wuest M."/>
            <person name="Wuest F."/>
        </authorList>
    </citation>
    <scope>NUCLEOTIDE SEQUENCE [LARGE SCALE GENOMIC DNA]</scope>
    <source>
        <strain evidence="3">S2_012_000_R3_94</strain>
    </source>
</reference>
<evidence type="ECO:0000313" key="4">
    <source>
        <dbReference type="Proteomes" id="UP000315344"/>
    </source>
</evidence>
<dbReference type="EMBL" id="VAFL01000006">
    <property type="protein sequence ID" value="TKW66800.1"/>
    <property type="molecule type" value="Genomic_DNA"/>
</dbReference>
<dbReference type="Proteomes" id="UP000315344">
    <property type="component" value="Unassembled WGS sequence"/>
</dbReference>
<dbReference type="Pfam" id="PF09898">
    <property type="entry name" value="DUF2125"/>
    <property type="match status" value="1"/>
</dbReference>
<feature type="chain" id="PRO_5021801187" evidence="2">
    <location>
        <begin position="22"/>
        <end position="584"/>
    </location>
</feature>
<proteinExistence type="predicted"/>
<name>A0A533I9R9_PARDE</name>